<dbReference type="SUPFAM" id="SSF56112">
    <property type="entry name" value="Protein kinase-like (PK-like)"/>
    <property type="match status" value="1"/>
</dbReference>
<gene>
    <name evidence="2" type="ORF">BHD05_10950</name>
</gene>
<feature type="domain" description="Aminoglycoside phosphotransferase" evidence="1">
    <location>
        <begin position="31"/>
        <end position="120"/>
    </location>
</feature>
<dbReference type="PANTHER" id="PTHR21310">
    <property type="entry name" value="AMINOGLYCOSIDE PHOSPHOTRANSFERASE-RELATED-RELATED"/>
    <property type="match status" value="1"/>
</dbReference>
<evidence type="ECO:0000259" key="1">
    <source>
        <dbReference type="Pfam" id="PF01636"/>
    </source>
</evidence>
<sequence>MLEWVAASVGATSASWSRSLLGGMHAVTDVVRTSDRQDLVLRRFPAGDDAVHREVRVLSAIDGLDGLAPLLIAADPDGATGTPTILTTLLAGSAFITPHDPVDFARQLGRTLASIHARAPGPGLSDVITSPRAAAQFGACPEQLLAEPHVLTHFDFWSGNTVWRDGRLTGVVDWCGAGTAPPGLDVSWARLDLILLYDRVVADAFTRAYESAVGVQVPDIDLWDLYAASNARPNVESWAPGYQGLGRGDLGPASLRQRLTEWSRIAGGNEH</sequence>
<dbReference type="InterPro" id="IPR051678">
    <property type="entry name" value="AGP_Transferase"/>
</dbReference>
<name>A0A7L5APD2_9MICO</name>
<dbReference type="Gene3D" id="3.90.1200.10">
    <property type="match status" value="1"/>
</dbReference>
<dbReference type="AlphaFoldDB" id="A0A7L5APD2"/>
<dbReference type="KEGG" id="mant:BHD05_10950"/>
<dbReference type="Pfam" id="PF01636">
    <property type="entry name" value="APH"/>
    <property type="match status" value="2"/>
</dbReference>
<accession>A0A7L5APD2</accession>
<reference evidence="2 3" key="1">
    <citation type="submission" date="2016-09" db="EMBL/GenBank/DDBJ databases">
        <title>Complete genome sequence of microbes from the polar regions.</title>
        <authorList>
            <person name="Liao L."/>
            <person name="Chen B."/>
        </authorList>
    </citation>
    <scope>NUCLEOTIDE SEQUENCE [LARGE SCALE GENOMIC DNA]</scope>
    <source>
        <strain evidence="2 3">ZS314</strain>
    </source>
</reference>
<keyword evidence="3" id="KW-1185">Reference proteome</keyword>
<organism evidence="2 3">
    <name type="scientific">Marisediminicola antarctica</name>
    <dbReference type="NCBI Taxonomy" id="674079"/>
    <lineage>
        <taxon>Bacteria</taxon>
        <taxon>Bacillati</taxon>
        <taxon>Actinomycetota</taxon>
        <taxon>Actinomycetes</taxon>
        <taxon>Micrococcales</taxon>
        <taxon>Microbacteriaceae</taxon>
        <taxon>Marisediminicola</taxon>
    </lineage>
</organism>
<feature type="domain" description="Aminoglycoside phosphotransferase" evidence="1">
    <location>
        <begin position="134"/>
        <end position="210"/>
    </location>
</feature>
<evidence type="ECO:0000313" key="3">
    <source>
        <dbReference type="Proteomes" id="UP000464507"/>
    </source>
</evidence>
<dbReference type="InterPro" id="IPR002575">
    <property type="entry name" value="Aminoglycoside_PTrfase"/>
</dbReference>
<dbReference type="InterPro" id="IPR011009">
    <property type="entry name" value="Kinase-like_dom_sf"/>
</dbReference>
<protein>
    <recommendedName>
        <fullName evidence="1">Aminoglycoside phosphotransferase domain-containing protein</fullName>
    </recommendedName>
</protein>
<evidence type="ECO:0000313" key="2">
    <source>
        <dbReference type="EMBL" id="QHO71144.1"/>
    </source>
</evidence>
<proteinExistence type="predicted"/>
<dbReference type="EMBL" id="CP017146">
    <property type="protein sequence ID" value="QHO71144.1"/>
    <property type="molecule type" value="Genomic_DNA"/>
</dbReference>
<dbReference type="Proteomes" id="UP000464507">
    <property type="component" value="Chromosome"/>
</dbReference>